<proteinExistence type="predicted"/>
<dbReference type="EMBL" id="CP063982">
    <property type="protein sequence ID" value="UOD51216.1"/>
    <property type="molecule type" value="Genomic_DNA"/>
</dbReference>
<evidence type="ECO:0000313" key="2">
    <source>
        <dbReference type="EMBL" id="UOD51216.1"/>
    </source>
</evidence>
<accession>A0ABY4ALN7</accession>
<organism evidence="2 3">
    <name type="scientific">Orrella daihaiensis</name>
    <dbReference type="NCBI Taxonomy" id="2782176"/>
    <lineage>
        <taxon>Bacteria</taxon>
        <taxon>Pseudomonadati</taxon>
        <taxon>Pseudomonadota</taxon>
        <taxon>Betaproteobacteria</taxon>
        <taxon>Burkholderiales</taxon>
        <taxon>Alcaligenaceae</taxon>
        <taxon>Orrella</taxon>
    </lineage>
</organism>
<dbReference type="Proteomes" id="UP000831607">
    <property type="component" value="Chromosome"/>
</dbReference>
<evidence type="ECO:0000313" key="3">
    <source>
        <dbReference type="Proteomes" id="UP000831607"/>
    </source>
</evidence>
<sequence length="82" mass="9143">MCSRMILCVLWPSFLMAGLGSAIVFAFIDPLDVAIFGYIQLEREWLYAFGFFLFWFIGAGASALTQVIRPQKGEEPGAEIGF</sequence>
<keyword evidence="3" id="KW-1185">Reference proteome</keyword>
<protein>
    <recommendedName>
        <fullName evidence="4">Transmembrane protein</fullName>
    </recommendedName>
</protein>
<keyword evidence="1" id="KW-0472">Membrane</keyword>
<gene>
    <name evidence="2" type="ORF">DHf2319_04810</name>
</gene>
<evidence type="ECO:0008006" key="4">
    <source>
        <dbReference type="Google" id="ProtNLM"/>
    </source>
</evidence>
<keyword evidence="1" id="KW-0812">Transmembrane</keyword>
<reference evidence="2 3" key="1">
    <citation type="submission" date="2020-11" db="EMBL/GenBank/DDBJ databases">
        <title>Algicoccus daihaiensis sp.nov., isolated from Daihai Lake in Inner Mongolia.</title>
        <authorList>
            <person name="Kai J."/>
        </authorList>
    </citation>
    <scope>NUCLEOTIDE SEQUENCE [LARGE SCALE GENOMIC DNA]</scope>
    <source>
        <strain evidence="3">f23</strain>
    </source>
</reference>
<keyword evidence="1" id="KW-1133">Transmembrane helix</keyword>
<feature type="transmembrane region" description="Helical" evidence="1">
    <location>
        <begin position="45"/>
        <end position="64"/>
    </location>
</feature>
<name>A0ABY4ALN7_9BURK</name>
<evidence type="ECO:0000256" key="1">
    <source>
        <dbReference type="SAM" id="Phobius"/>
    </source>
</evidence>